<reference evidence="4 5" key="1">
    <citation type="submission" date="2017-02" db="EMBL/GenBank/DDBJ databases">
        <title>The new phylogeny of genus Mycobacterium.</title>
        <authorList>
            <person name="Tortoli E."/>
            <person name="Trovato A."/>
            <person name="Cirillo D.M."/>
        </authorList>
    </citation>
    <scope>NUCLEOTIDE SEQUENCE [LARGE SCALE GENOMIC DNA]</scope>
    <source>
        <strain evidence="4 5">DSM 45000</strain>
    </source>
</reference>
<accession>A0A1X0ICL5</accession>
<organism evidence="4 5">
    <name type="scientific">Mycobacterium paraseoulense</name>
    <dbReference type="NCBI Taxonomy" id="590652"/>
    <lineage>
        <taxon>Bacteria</taxon>
        <taxon>Bacillati</taxon>
        <taxon>Actinomycetota</taxon>
        <taxon>Actinomycetes</taxon>
        <taxon>Mycobacteriales</taxon>
        <taxon>Mycobacteriaceae</taxon>
        <taxon>Mycobacterium</taxon>
    </lineage>
</organism>
<feature type="domain" description="SHOCT" evidence="3">
    <location>
        <begin position="247"/>
        <end position="272"/>
    </location>
</feature>
<dbReference type="Proteomes" id="UP000192513">
    <property type="component" value="Unassembled WGS sequence"/>
</dbReference>
<feature type="transmembrane region" description="Helical" evidence="2">
    <location>
        <begin position="12"/>
        <end position="32"/>
    </location>
</feature>
<gene>
    <name evidence="4" type="ORF">BST39_10160</name>
</gene>
<keyword evidence="2" id="KW-1133">Transmembrane helix</keyword>
<keyword evidence="5" id="KW-1185">Reference proteome</keyword>
<dbReference type="AlphaFoldDB" id="A0A1X0ICL5"/>
<dbReference type="InterPro" id="IPR018649">
    <property type="entry name" value="SHOCT"/>
</dbReference>
<keyword evidence="2" id="KW-0472">Membrane</keyword>
<dbReference type="RefSeq" id="WP_083171588.1">
    <property type="nucleotide sequence ID" value="NZ_AP022619.1"/>
</dbReference>
<dbReference type="EMBL" id="MVIE01000010">
    <property type="protein sequence ID" value="ORB42190.1"/>
    <property type="molecule type" value="Genomic_DNA"/>
</dbReference>
<feature type="transmembrane region" description="Helical" evidence="2">
    <location>
        <begin position="38"/>
        <end position="58"/>
    </location>
</feature>
<comment type="caution">
    <text evidence="4">The sequence shown here is derived from an EMBL/GenBank/DDBJ whole genome shotgun (WGS) entry which is preliminary data.</text>
</comment>
<evidence type="ECO:0000256" key="1">
    <source>
        <dbReference type="SAM" id="MobiDB-lite"/>
    </source>
</evidence>
<evidence type="ECO:0000313" key="4">
    <source>
        <dbReference type="EMBL" id="ORB42190.1"/>
    </source>
</evidence>
<evidence type="ECO:0000259" key="3">
    <source>
        <dbReference type="Pfam" id="PF09851"/>
    </source>
</evidence>
<proteinExistence type="predicted"/>
<evidence type="ECO:0000256" key="2">
    <source>
        <dbReference type="SAM" id="Phobius"/>
    </source>
</evidence>
<feature type="region of interest" description="Disordered" evidence="1">
    <location>
        <begin position="221"/>
        <end position="241"/>
    </location>
</feature>
<protein>
    <recommendedName>
        <fullName evidence="3">SHOCT domain-containing protein</fullName>
    </recommendedName>
</protein>
<evidence type="ECO:0000313" key="5">
    <source>
        <dbReference type="Proteomes" id="UP000192513"/>
    </source>
</evidence>
<dbReference type="STRING" id="590652.BST39_10160"/>
<keyword evidence="2" id="KW-0812">Transmembrane</keyword>
<feature type="compositionally biased region" description="Low complexity" evidence="1">
    <location>
        <begin position="221"/>
        <end position="235"/>
    </location>
</feature>
<sequence length="276" mass="29911">MLARYLKAQLVVLLCGGLVGPIFLIVYFTLGLGSLLQWMFYVGLLITVADVLIALALANYGAKSSAQTAELEQHGVLALAQITGVTETGTWINNQQVVKVHLHIAGPGLLPFDSEDRVIASVTRLGNLNARKLVVLVNPTTNEYRIDWERSALVNGLVPAQFTVAEDNQTYDLSGQSGPLMEILQILKANHVPLNRMVDIRSNPVLRQQIQAVVRRAAQQQAPAAQPATAGGPAPVVTPPQPSIAQRLQELETLRASGALTDEEYNSRRAQIISEI</sequence>
<dbReference type="OrthoDB" id="3748257at2"/>
<dbReference type="Pfam" id="PF09851">
    <property type="entry name" value="SHOCT"/>
    <property type="match status" value="1"/>
</dbReference>
<name>A0A1X0ICL5_9MYCO</name>